<reference evidence="1" key="2">
    <citation type="submission" date="2013-11" db="EMBL/GenBank/DDBJ databases">
        <title>The Genome Sequence of Phytophthora parasitica CJ02B3.</title>
        <authorList>
            <consortium name="The Broad Institute Genomics Platform"/>
            <person name="Russ C."/>
            <person name="Tyler B."/>
            <person name="Panabieres F."/>
            <person name="Shan W."/>
            <person name="Tripathy S."/>
            <person name="Grunwald N."/>
            <person name="Machado M."/>
            <person name="Johnson C.S."/>
            <person name="Arredondo F."/>
            <person name="Hong C."/>
            <person name="Coffey M."/>
            <person name="Young S.K."/>
            <person name="Zeng Q."/>
            <person name="Gargeya S."/>
            <person name="Fitzgerald M."/>
            <person name="Abouelleil A."/>
            <person name="Alvarado L."/>
            <person name="Chapman S.B."/>
            <person name="Gainer-Dewar J."/>
            <person name="Goldberg J."/>
            <person name="Griggs A."/>
            <person name="Gujja S."/>
            <person name="Hansen M."/>
            <person name="Howarth C."/>
            <person name="Imamovic A."/>
            <person name="Ireland A."/>
            <person name="Larimer J."/>
            <person name="McCowan C."/>
            <person name="Murphy C."/>
            <person name="Pearson M."/>
            <person name="Poon T.W."/>
            <person name="Priest M."/>
            <person name="Roberts A."/>
            <person name="Saif S."/>
            <person name="Shea T."/>
            <person name="Sykes S."/>
            <person name="Wortman J."/>
            <person name="Nusbaum C."/>
            <person name="Birren B."/>
        </authorList>
    </citation>
    <scope>NUCLEOTIDE SEQUENCE [LARGE SCALE GENOMIC DNA]</scope>
    <source>
        <strain evidence="1">CJ02B3</strain>
    </source>
</reference>
<evidence type="ECO:0000313" key="2">
    <source>
        <dbReference type="EMBL" id="ETL36277.1"/>
    </source>
</evidence>
<dbReference type="Proteomes" id="UP000053864">
    <property type="component" value="Unassembled WGS sequence"/>
</dbReference>
<dbReference type="Proteomes" id="UP000054423">
    <property type="component" value="Unassembled WGS sequence"/>
</dbReference>
<sequence>RSVYSRWHVAWSSLKKPLCSVRIKVSLKSRFIPCACIGTGGIKKKTAILDAIAAQAAVPMKYEKKSAYRGVVDNTAVLALLCDLGVSFASAIPCVCLASQVFQVELLQ</sequence>
<organism evidence="1">
    <name type="scientific">Phytophthora nicotianae</name>
    <name type="common">Potato buckeye rot agent</name>
    <name type="synonym">Phytophthora parasitica</name>
    <dbReference type="NCBI Taxonomy" id="4792"/>
    <lineage>
        <taxon>Eukaryota</taxon>
        <taxon>Sar</taxon>
        <taxon>Stramenopiles</taxon>
        <taxon>Oomycota</taxon>
        <taxon>Peronosporomycetes</taxon>
        <taxon>Peronosporales</taxon>
        <taxon>Peronosporaceae</taxon>
        <taxon>Phytophthora</taxon>
    </lineage>
</organism>
<name>W2GIM6_PHYNI</name>
<proteinExistence type="predicted"/>
<dbReference type="Proteomes" id="UP000053236">
    <property type="component" value="Unassembled WGS sequence"/>
</dbReference>
<gene>
    <name evidence="1" type="ORF">L915_11798</name>
    <name evidence="2" type="ORF">L916_11724</name>
    <name evidence="3" type="ORF">L917_11590</name>
</gene>
<evidence type="ECO:0000313" key="3">
    <source>
        <dbReference type="EMBL" id="ETL89493.1"/>
    </source>
</evidence>
<accession>W2GIM6</accession>
<dbReference type="EMBL" id="KI673818">
    <property type="protein sequence ID" value="ETL36277.1"/>
    <property type="molecule type" value="Genomic_DNA"/>
</dbReference>
<evidence type="ECO:0000313" key="1">
    <source>
        <dbReference type="EMBL" id="ETK82898.1"/>
    </source>
</evidence>
<reference evidence="3" key="1">
    <citation type="submission" date="2013-11" db="EMBL/GenBank/DDBJ databases">
        <title>The Genome Sequence of Phytophthora parasitica CHvinca01.</title>
        <authorList>
            <consortium name="The Broad Institute Genomics Platform"/>
            <person name="Russ C."/>
            <person name="Tyler B."/>
            <person name="Panabieres F."/>
            <person name="Shan W."/>
            <person name="Tripathy S."/>
            <person name="Grunwald N."/>
            <person name="Machado M."/>
            <person name="Johnson C.S."/>
            <person name="Arredondo F."/>
            <person name="Hong C."/>
            <person name="Coffey M."/>
            <person name="Young S.K."/>
            <person name="Zeng Q."/>
            <person name="Gargeya S."/>
            <person name="Fitzgerald M."/>
            <person name="Abouelleil A."/>
            <person name="Alvarado L."/>
            <person name="Chapman S.B."/>
            <person name="Gainer-Dewar J."/>
            <person name="Goldberg J."/>
            <person name="Griggs A."/>
            <person name="Gujja S."/>
            <person name="Hansen M."/>
            <person name="Howarth C."/>
            <person name="Imamovic A."/>
            <person name="Ireland A."/>
            <person name="Larimer J."/>
            <person name="McCowan C."/>
            <person name="Murphy C."/>
            <person name="Pearson M."/>
            <person name="Poon T.W."/>
            <person name="Priest M."/>
            <person name="Roberts A."/>
            <person name="Saif S."/>
            <person name="Shea T."/>
            <person name="Sykes S."/>
            <person name="Wortman J."/>
            <person name="Nusbaum C."/>
            <person name="Birren B."/>
        </authorList>
    </citation>
    <scope>NUCLEOTIDE SEQUENCE [LARGE SCALE GENOMIC DNA]</scope>
    <source>
        <strain evidence="3">CHvinca01</strain>
    </source>
</reference>
<dbReference type="AlphaFoldDB" id="W2GIM6"/>
<reference evidence="2" key="3">
    <citation type="submission" date="2013-11" db="EMBL/GenBank/DDBJ databases">
        <title>The Genome Sequence of Phytophthora parasitica CJ05E6.</title>
        <authorList>
            <consortium name="The Broad Institute Genomics Platform"/>
            <person name="Russ C."/>
            <person name="Tyler B."/>
            <person name="Panabieres F."/>
            <person name="Shan W."/>
            <person name="Tripathy S."/>
            <person name="Grunwald N."/>
            <person name="Machado M."/>
            <person name="Johnson C.S."/>
            <person name="Arredondo F."/>
            <person name="Hong C."/>
            <person name="Coffey M."/>
            <person name="Young S.K."/>
            <person name="Zeng Q."/>
            <person name="Gargeya S."/>
            <person name="Fitzgerald M."/>
            <person name="Abouelleil A."/>
            <person name="Alvarado L."/>
            <person name="Chapman S.B."/>
            <person name="Gainer-Dewar J."/>
            <person name="Goldberg J."/>
            <person name="Griggs A."/>
            <person name="Gujja S."/>
            <person name="Hansen M."/>
            <person name="Howarth C."/>
            <person name="Imamovic A."/>
            <person name="Ireland A."/>
            <person name="Larimer J."/>
            <person name="McCowan C."/>
            <person name="Murphy C."/>
            <person name="Pearson M."/>
            <person name="Poon T.W."/>
            <person name="Priest M."/>
            <person name="Roberts A."/>
            <person name="Saif S."/>
            <person name="Shea T."/>
            <person name="Sykes S."/>
            <person name="Wortman J."/>
            <person name="Nusbaum C."/>
            <person name="Birren B."/>
        </authorList>
    </citation>
    <scope>NUCLEOTIDE SEQUENCE [LARGE SCALE GENOMIC DNA]</scope>
    <source>
        <strain evidence="2">CJ05E6</strain>
    </source>
</reference>
<dbReference type="EMBL" id="KI680524">
    <property type="protein sequence ID" value="ETL89493.1"/>
    <property type="molecule type" value="Genomic_DNA"/>
</dbReference>
<protein>
    <submittedName>
        <fullName evidence="1">Uncharacterized protein</fullName>
    </submittedName>
</protein>
<dbReference type="EMBL" id="KI687123">
    <property type="protein sequence ID" value="ETK82898.1"/>
    <property type="molecule type" value="Genomic_DNA"/>
</dbReference>
<feature type="non-terminal residue" evidence="1">
    <location>
        <position position="1"/>
    </location>
</feature>